<dbReference type="Pfam" id="PF07715">
    <property type="entry name" value="Plug"/>
    <property type="match status" value="1"/>
</dbReference>
<evidence type="ECO:0000256" key="3">
    <source>
        <dbReference type="ARBA" id="ARBA00022452"/>
    </source>
</evidence>
<dbReference type="InterPro" id="IPR036942">
    <property type="entry name" value="Beta-barrel_TonB_sf"/>
</dbReference>
<protein>
    <submittedName>
        <fullName evidence="14">Iron complex outermembrane recepter protein</fullName>
    </submittedName>
</protein>
<evidence type="ECO:0000256" key="6">
    <source>
        <dbReference type="ARBA" id="ARBA00023077"/>
    </source>
</evidence>
<evidence type="ECO:0000256" key="4">
    <source>
        <dbReference type="ARBA" id="ARBA00022692"/>
    </source>
</evidence>
<evidence type="ECO:0000256" key="5">
    <source>
        <dbReference type="ARBA" id="ARBA00022729"/>
    </source>
</evidence>
<dbReference type="GO" id="GO:0009279">
    <property type="term" value="C:cell outer membrane"/>
    <property type="evidence" value="ECO:0007669"/>
    <property type="project" value="UniProtKB-SubCell"/>
</dbReference>
<dbReference type="InterPro" id="IPR013784">
    <property type="entry name" value="Carb-bd-like_fold"/>
</dbReference>
<gene>
    <name evidence="14" type="ORF">SAMN05660477_02200</name>
</gene>
<dbReference type="Gene3D" id="2.170.130.10">
    <property type="entry name" value="TonB-dependent receptor, plug domain"/>
    <property type="match status" value="1"/>
</dbReference>
<evidence type="ECO:0000313" key="14">
    <source>
        <dbReference type="EMBL" id="SKB98141.1"/>
    </source>
</evidence>
<dbReference type="EMBL" id="FUYZ01000007">
    <property type="protein sequence ID" value="SKB98141.1"/>
    <property type="molecule type" value="Genomic_DNA"/>
</dbReference>
<keyword evidence="3 10" id="KW-1134">Transmembrane beta strand</keyword>
<comment type="similarity">
    <text evidence="10 11">Belongs to the TonB-dependent receptor family.</text>
</comment>
<comment type="subcellular location">
    <subcellularLocation>
        <location evidence="1 10">Cell outer membrane</location>
        <topology evidence="1 10">Multi-pass membrane protein</topology>
    </subcellularLocation>
</comment>
<evidence type="ECO:0000259" key="13">
    <source>
        <dbReference type="Pfam" id="PF07715"/>
    </source>
</evidence>
<keyword evidence="2 10" id="KW-0813">Transport</keyword>
<evidence type="ECO:0000259" key="12">
    <source>
        <dbReference type="Pfam" id="PF00593"/>
    </source>
</evidence>
<dbReference type="GO" id="GO:0044718">
    <property type="term" value="P:siderophore transmembrane transport"/>
    <property type="evidence" value="ECO:0007669"/>
    <property type="project" value="TreeGrafter"/>
</dbReference>
<dbReference type="SUPFAM" id="SSF56935">
    <property type="entry name" value="Porins"/>
    <property type="match status" value="1"/>
</dbReference>
<dbReference type="Pfam" id="PF13620">
    <property type="entry name" value="CarboxypepD_reg"/>
    <property type="match status" value="1"/>
</dbReference>
<keyword evidence="9 10" id="KW-0998">Cell outer membrane</keyword>
<dbReference type="Proteomes" id="UP000191112">
    <property type="component" value="Unassembled WGS sequence"/>
</dbReference>
<evidence type="ECO:0000256" key="11">
    <source>
        <dbReference type="RuleBase" id="RU003357"/>
    </source>
</evidence>
<dbReference type="PROSITE" id="PS52016">
    <property type="entry name" value="TONB_DEPENDENT_REC_3"/>
    <property type="match status" value="1"/>
</dbReference>
<keyword evidence="4 10" id="KW-0812">Transmembrane</keyword>
<accession>A0A1T5FPU2</accession>
<feature type="domain" description="TonB-dependent receptor-like beta-barrel" evidence="12">
    <location>
        <begin position="300"/>
        <end position="757"/>
    </location>
</feature>
<dbReference type="InterPro" id="IPR012910">
    <property type="entry name" value="Plug_dom"/>
</dbReference>
<keyword evidence="5" id="KW-0732">Signal</keyword>
<dbReference type="AlphaFoldDB" id="A0A1T5FPU2"/>
<dbReference type="Gene3D" id="2.40.170.20">
    <property type="entry name" value="TonB-dependent receptor, beta-barrel domain"/>
    <property type="match status" value="1"/>
</dbReference>
<dbReference type="PANTHER" id="PTHR30069:SF29">
    <property type="entry name" value="HEMOGLOBIN AND HEMOGLOBIN-HAPTOGLOBIN-BINDING PROTEIN 1-RELATED"/>
    <property type="match status" value="1"/>
</dbReference>
<keyword evidence="6 11" id="KW-0798">TonB box</keyword>
<name>A0A1T5FPU2_9FLAO</name>
<organism evidence="14 15">
    <name type="scientific">Soonwooa buanensis</name>
    <dbReference type="NCBI Taxonomy" id="619805"/>
    <lineage>
        <taxon>Bacteria</taxon>
        <taxon>Pseudomonadati</taxon>
        <taxon>Bacteroidota</taxon>
        <taxon>Flavobacteriia</taxon>
        <taxon>Flavobacteriales</taxon>
        <taxon>Weeksellaceae</taxon>
        <taxon>Chryseobacterium group</taxon>
        <taxon>Soonwooa</taxon>
    </lineage>
</organism>
<keyword evidence="7 10" id="KW-0472">Membrane</keyword>
<feature type="domain" description="TonB-dependent receptor plug" evidence="13">
    <location>
        <begin position="111"/>
        <end position="210"/>
    </location>
</feature>
<dbReference type="STRING" id="619805.SAMN05660477_02200"/>
<dbReference type="GO" id="GO:0030246">
    <property type="term" value="F:carbohydrate binding"/>
    <property type="evidence" value="ECO:0007669"/>
    <property type="project" value="InterPro"/>
</dbReference>
<dbReference type="SUPFAM" id="SSF49452">
    <property type="entry name" value="Starch-binding domain-like"/>
    <property type="match status" value="1"/>
</dbReference>
<evidence type="ECO:0000256" key="7">
    <source>
        <dbReference type="ARBA" id="ARBA00023136"/>
    </source>
</evidence>
<evidence type="ECO:0000256" key="2">
    <source>
        <dbReference type="ARBA" id="ARBA00022448"/>
    </source>
</evidence>
<evidence type="ECO:0000256" key="8">
    <source>
        <dbReference type="ARBA" id="ARBA00023170"/>
    </source>
</evidence>
<sequence length="788" mass="89866">MFLLLGTTLVMAQSTYKVEGVVKDFHDKSALRDATVVVGSLSTKTDAKGNFTLSNIKAGTYNIIVTHPKCDAYKSKLELNKNLHLEILLEHHTEEIATITIHAPHKSKGAIIIKTLDKDEINRNSTENLGNLLTKISGVGTLRTGNSIAKPIIHGMYGSRISIINNGVKLAEQEWGVEHAPNVDINNFEHIDVIKGASALKYGTDAVGGVVVLEPEIYKKKDSISGSANLSGMSNGRGLGVDLKVLKTWENGWAIKTNGSYKKLGDLSAPNYDLMNTGSEFSSFNFTVQKNEFKQGISFDYYVTNQNLGIFRGSHVGNDKDFYLAMTAPEPLYMRDFGYSIDNPRQEIEHHIAKVSGFKRFENLGKISATYSFQYNHRKEYDLRRGDLNSIPSLDLELITNQFNINDLLEREKWSLETGIDLMYQNNYSNPKTQARRLVPNYDKYSGGLYSIFKYKLLSNLNVEAGARYDATKYNVVKWYDYKDWTNNYAQDFSQFYVRTYQNRVLTNPILNFKNFSYNVGIDWKTNPNFGVKFNYAKVERTPNVAELFAEGLHHSAAIIEKGNMRLQNESGHQFNLLIDGKADVLKGFDFSINPYYFITNNFINQIPTGIQQATQVGPFPVWEYRQINAKMLGVDVDVNLHLTDNLTYRGRGAYLYGQDTTNDEPLILMMPTNFSNNLEYQRKDWKNFYVNLENRTVLKQDRFPIHNSEITFYENGIEVTKTVDFSTPPPAYSLWNIQAGFNLTKNLSAGVTVQNLFNKAYRDYLNRLRYFSDDMGRNIIINFRYNF</sequence>
<dbReference type="InterPro" id="IPR000531">
    <property type="entry name" value="Beta-barrel_TonB"/>
</dbReference>
<proteinExistence type="inferred from homology"/>
<evidence type="ECO:0000256" key="10">
    <source>
        <dbReference type="PROSITE-ProRule" id="PRU01360"/>
    </source>
</evidence>
<evidence type="ECO:0000313" key="15">
    <source>
        <dbReference type="Proteomes" id="UP000191112"/>
    </source>
</evidence>
<keyword evidence="8" id="KW-0675">Receptor</keyword>
<evidence type="ECO:0000256" key="1">
    <source>
        <dbReference type="ARBA" id="ARBA00004571"/>
    </source>
</evidence>
<dbReference type="InterPro" id="IPR039426">
    <property type="entry name" value="TonB-dep_rcpt-like"/>
</dbReference>
<dbReference type="Pfam" id="PF00593">
    <property type="entry name" value="TonB_dep_Rec_b-barrel"/>
    <property type="match status" value="1"/>
</dbReference>
<evidence type="ECO:0000256" key="9">
    <source>
        <dbReference type="ARBA" id="ARBA00023237"/>
    </source>
</evidence>
<dbReference type="PANTHER" id="PTHR30069">
    <property type="entry name" value="TONB-DEPENDENT OUTER MEMBRANE RECEPTOR"/>
    <property type="match status" value="1"/>
</dbReference>
<dbReference type="GO" id="GO:0015344">
    <property type="term" value="F:siderophore uptake transmembrane transporter activity"/>
    <property type="evidence" value="ECO:0007669"/>
    <property type="project" value="TreeGrafter"/>
</dbReference>
<keyword evidence="15" id="KW-1185">Reference proteome</keyword>
<dbReference type="InterPro" id="IPR037066">
    <property type="entry name" value="Plug_dom_sf"/>
</dbReference>
<dbReference type="Gene3D" id="2.60.40.1120">
    <property type="entry name" value="Carboxypeptidase-like, regulatory domain"/>
    <property type="match status" value="1"/>
</dbReference>
<reference evidence="14 15" key="1">
    <citation type="submission" date="2017-02" db="EMBL/GenBank/DDBJ databases">
        <authorList>
            <person name="Peterson S.W."/>
        </authorList>
    </citation>
    <scope>NUCLEOTIDE SEQUENCE [LARGE SCALE GENOMIC DNA]</scope>
    <source>
        <strain evidence="14 15">DSM 22323</strain>
    </source>
</reference>